<dbReference type="Proteomes" id="UP000233786">
    <property type="component" value="Unassembled WGS sequence"/>
</dbReference>
<name>A0A2N3XRL2_SACSN</name>
<dbReference type="AlphaFoldDB" id="A0A2N3XRL2"/>
<evidence type="ECO:0000313" key="2">
    <source>
        <dbReference type="Proteomes" id="UP000233786"/>
    </source>
</evidence>
<accession>A0A2N3XRL2</accession>
<reference evidence="1" key="1">
    <citation type="submission" date="2017-12" db="EMBL/GenBank/DDBJ databases">
        <title>Sequencing the genomes of 1000 Actinobacteria strains.</title>
        <authorList>
            <person name="Klenk H.-P."/>
        </authorList>
    </citation>
    <scope>NUCLEOTIDE SEQUENCE [LARGE SCALE GENOMIC DNA]</scope>
    <source>
        <strain evidence="1">DSM 44228</strain>
    </source>
</reference>
<dbReference type="STRING" id="994479.GCA_000194155_06212"/>
<proteinExistence type="predicted"/>
<keyword evidence="2" id="KW-1185">Reference proteome</keyword>
<protein>
    <submittedName>
        <fullName evidence="1">Uncharacterized protein</fullName>
    </submittedName>
</protein>
<comment type="caution">
    <text evidence="1">The sequence shown here is derived from an EMBL/GenBank/DDBJ whole genome shotgun (WGS) entry which is preliminary data.</text>
</comment>
<gene>
    <name evidence="1" type="ORF">A8926_0820</name>
</gene>
<sequence>MSTSTVLKSGHTCASIPVRSTTNKRFGLPTGNATPFKKLRRAEVAVLWDFGRHRTWLFSKQVNRHALSGDQRIITDRQSLIAHRKGVRVSRIEELRHQLAGIADDLYADQLAETARRLAEISADLVDTLTATANDHASAASDAVTSAADETVKCARTAAEAAADLRTYAEHL</sequence>
<organism evidence="1 2">
    <name type="scientific">Saccharopolyspora spinosa</name>
    <dbReference type="NCBI Taxonomy" id="60894"/>
    <lineage>
        <taxon>Bacteria</taxon>
        <taxon>Bacillati</taxon>
        <taxon>Actinomycetota</taxon>
        <taxon>Actinomycetes</taxon>
        <taxon>Pseudonocardiales</taxon>
        <taxon>Pseudonocardiaceae</taxon>
        <taxon>Saccharopolyspora</taxon>
    </lineage>
</organism>
<evidence type="ECO:0000313" key="1">
    <source>
        <dbReference type="EMBL" id="PKW13305.1"/>
    </source>
</evidence>
<dbReference type="EMBL" id="PJNB01000001">
    <property type="protein sequence ID" value="PKW13305.1"/>
    <property type="molecule type" value="Genomic_DNA"/>
</dbReference>